<feature type="signal peptide" evidence="1">
    <location>
        <begin position="1"/>
        <end position="20"/>
    </location>
</feature>
<dbReference type="Proteomes" id="UP001057998">
    <property type="component" value="Chromosome 1"/>
</dbReference>
<keyword evidence="1" id="KW-0732">Signal</keyword>
<dbReference type="Pfam" id="PF11306">
    <property type="entry name" value="DUF3108"/>
    <property type="match status" value="1"/>
</dbReference>
<reference evidence="2" key="1">
    <citation type="submission" date="2022-07" db="EMBL/GenBank/DDBJ databases">
        <title>Genome sequencing of Photobacterium atrarenae GJH2-4.</title>
        <authorList>
            <person name="Park S.-J."/>
        </authorList>
    </citation>
    <scope>NUCLEOTIDE SEQUENCE</scope>
    <source>
        <strain evidence="2">GJH2-4</strain>
    </source>
</reference>
<dbReference type="InterPro" id="IPR021457">
    <property type="entry name" value="DUF3108"/>
</dbReference>
<protein>
    <submittedName>
        <fullName evidence="2">DUF3108 domain-containing protein</fullName>
    </submittedName>
</protein>
<evidence type="ECO:0000313" key="3">
    <source>
        <dbReference type="Proteomes" id="UP001057998"/>
    </source>
</evidence>
<organism evidence="2 3">
    <name type="scientific">Photobacterium atrarenae</name>
    <dbReference type="NCBI Taxonomy" id="865757"/>
    <lineage>
        <taxon>Bacteria</taxon>
        <taxon>Pseudomonadati</taxon>
        <taxon>Pseudomonadota</taxon>
        <taxon>Gammaproteobacteria</taxon>
        <taxon>Vibrionales</taxon>
        <taxon>Vibrionaceae</taxon>
        <taxon>Photobacterium</taxon>
    </lineage>
</organism>
<proteinExistence type="predicted"/>
<evidence type="ECO:0000256" key="1">
    <source>
        <dbReference type="SAM" id="SignalP"/>
    </source>
</evidence>
<evidence type="ECO:0000313" key="2">
    <source>
        <dbReference type="EMBL" id="UTV26683.1"/>
    </source>
</evidence>
<keyword evidence="3" id="KW-1185">Reference proteome</keyword>
<gene>
    <name evidence="2" type="ORF">NNL38_09940</name>
</gene>
<sequence>MKLQLAVLFLLGMGTCFFTASVLALPAQQYHQCTKSLTYDLFLSNHRIGHYQRTLRWQGEQVQIRSYSTIDIKVSKSQLRQNSRVFWSAQENAFLTHSFDRHISGLMAGQTSATFSKDGRSTALRHDGENLTFTSQDIPIRDGDAIGSQIRLNLIKGKTAFDFKLQDTDDVDRYYFEVKSQEVINSNFGRVNTFRVEQIRKPDRELVMWFAPEVDYQLVKATYKRRLLNLKAMLLRRDIQCPRETAAVP</sequence>
<name>A0ABY5GE82_9GAMM</name>
<dbReference type="RefSeq" id="WP_255387893.1">
    <property type="nucleotide sequence ID" value="NZ_CP101508.1"/>
</dbReference>
<dbReference type="EMBL" id="CP101508">
    <property type="protein sequence ID" value="UTV26683.1"/>
    <property type="molecule type" value="Genomic_DNA"/>
</dbReference>
<accession>A0ABY5GE82</accession>
<feature type="chain" id="PRO_5045071336" evidence="1">
    <location>
        <begin position="21"/>
        <end position="249"/>
    </location>
</feature>